<accession>A0ABV8L5U8</accession>
<organism evidence="1 2">
    <name type="scientific">Nocardia rhizosphaerae</name>
    <dbReference type="NCBI Taxonomy" id="1691571"/>
    <lineage>
        <taxon>Bacteria</taxon>
        <taxon>Bacillati</taxon>
        <taxon>Actinomycetota</taxon>
        <taxon>Actinomycetes</taxon>
        <taxon>Mycobacteriales</taxon>
        <taxon>Nocardiaceae</taxon>
        <taxon>Nocardia</taxon>
    </lineage>
</organism>
<name>A0ABV8L5U8_9NOCA</name>
<sequence length="101" mass="11069">MARAWVIAQVVHYDEKTLREMPDSPGGRTLKQLREQFGGDTGTITTGNGRTIEFPLTPLEGLSEYSYISIGFLASQDDSIPRTVLGDEVHLLVEIDGDAGF</sequence>
<dbReference type="EMBL" id="JBHSBA010000007">
    <property type="protein sequence ID" value="MFC4126259.1"/>
    <property type="molecule type" value="Genomic_DNA"/>
</dbReference>
<gene>
    <name evidence="1" type="ORF">ACFOW8_15085</name>
</gene>
<reference evidence="2" key="1">
    <citation type="journal article" date="2019" name="Int. J. Syst. Evol. Microbiol.">
        <title>The Global Catalogue of Microorganisms (GCM) 10K type strain sequencing project: providing services to taxonomists for standard genome sequencing and annotation.</title>
        <authorList>
            <consortium name="The Broad Institute Genomics Platform"/>
            <consortium name="The Broad Institute Genome Sequencing Center for Infectious Disease"/>
            <person name="Wu L."/>
            <person name="Ma J."/>
        </authorList>
    </citation>
    <scope>NUCLEOTIDE SEQUENCE [LARGE SCALE GENOMIC DNA]</scope>
    <source>
        <strain evidence="2">CGMCC 4.7204</strain>
    </source>
</reference>
<proteinExistence type="predicted"/>
<evidence type="ECO:0000313" key="2">
    <source>
        <dbReference type="Proteomes" id="UP001595767"/>
    </source>
</evidence>
<protein>
    <submittedName>
        <fullName evidence="1">Uncharacterized protein</fullName>
    </submittedName>
</protein>
<keyword evidence="2" id="KW-1185">Reference proteome</keyword>
<dbReference type="RefSeq" id="WP_378551246.1">
    <property type="nucleotide sequence ID" value="NZ_JBHSBA010000007.1"/>
</dbReference>
<dbReference type="Proteomes" id="UP001595767">
    <property type="component" value="Unassembled WGS sequence"/>
</dbReference>
<evidence type="ECO:0000313" key="1">
    <source>
        <dbReference type="EMBL" id="MFC4126259.1"/>
    </source>
</evidence>
<comment type="caution">
    <text evidence="1">The sequence shown here is derived from an EMBL/GenBank/DDBJ whole genome shotgun (WGS) entry which is preliminary data.</text>
</comment>